<feature type="domain" description="Glucosamine/galactosamine-6-phosphate isomerase" evidence="2">
    <location>
        <begin position="23"/>
        <end position="243"/>
    </location>
</feature>
<dbReference type="CDD" id="cd01399">
    <property type="entry name" value="GlcN6P_deaminase"/>
    <property type="match status" value="1"/>
</dbReference>
<dbReference type="RefSeq" id="WP_166149748.1">
    <property type="nucleotide sequence ID" value="NZ_JAAOIW010000004.1"/>
</dbReference>
<evidence type="ECO:0000313" key="3">
    <source>
        <dbReference type="EMBL" id="NHN30543.1"/>
    </source>
</evidence>
<proteinExistence type="predicted"/>
<evidence type="ECO:0000256" key="1">
    <source>
        <dbReference type="ARBA" id="ARBA00023277"/>
    </source>
</evidence>
<dbReference type="Pfam" id="PF01182">
    <property type="entry name" value="Glucosamine_iso"/>
    <property type="match status" value="1"/>
</dbReference>
<name>A0ABX0J4H2_9BACL</name>
<protein>
    <submittedName>
        <fullName evidence="3">Glucosamine-6-phosphate deaminase</fullName>
    </submittedName>
</protein>
<dbReference type="InterPro" id="IPR006148">
    <property type="entry name" value="Glc/Gal-6P_isomerase"/>
</dbReference>
<keyword evidence="4" id="KW-1185">Reference proteome</keyword>
<dbReference type="EMBL" id="JAAOIW010000004">
    <property type="protein sequence ID" value="NHN30543.1"/>
    <property type="molecule type" value="Genomic_DNA"/>
</dbReference>
<dbReference type="InterPro" id="IPR004547">
    <property type="entry name" value="Glucosamine6P_isomerase"/>
</dbReference>
<accession>A0ABX0J4H2</accession>
<dbReference type="Gene3D" id="3.40.50.1360">
    <property type="match status" value="1"/>
</dbReference>
<dbReference type="PANTHER" id="PTHR11280">
    <property type="entry name" value="GLUCOSAMINE-6-PHOSPHATE ISOMERASE"/>
    <property type="match status" value="1"/>
</dbReference>
<sequence>MTNVAQPLKDYSVDSLKVQVFKDRKSLGASSGAAVAAKMRELLDQKANIRMVFAAAPSQNEFLETLIAASGIDWSRVTAFHMDEYIGLSLEAPQRFGRFLSERLFDIVKPGTVHLINSSASIASECEYYSQLLAKAPIDIVCMGIGENGHIAFNDPPVANFQDPASIKVVELDDPCRQQQVNDGCFATFNDVPTHALTLTIPTLMSGTHLFCMVPGSTKHQAVQQTLNAAISTDCPATILRQHADCILYVDTDSYGTV</sequence>
<dbReference type="SUPFAM" id="SSF100950">
    <property type="entry name" value="NagB/RpiA/CoA transferase-like"/>
    <property type="match status" value="1"/>
</dbReference>
<dbReference type="Proteomes" id="UP001165962">
    <property type="component" value="Unassembled WGS sequence"/>
</dbReference>
<dbReference type="PANTHER" id="PTHR11280:SF6">
    <property type="entry name" value="GLUCOSAMINE-6-PHOSPHATE ISOMERASE NAGB"/>
    <property type="match status" value="1"/>
</dbReference>
<evidence type="ECO:0000259" key="2">
    <source>
        <dbReference type="Pfam" id="PF01182"/>
    </source>
</evidence>
<reference evidence="3" key="1">
    <citation type="submission" date="2020-03" db="EMBL/GenBank/DDBJ databases">
        <title>Draft sequencing of Paenibacilllus sp. S3N08.</title>
        <authorList>
            <person name="Kim D.-U."/>
        </authorList>
    </citation>
    <scope>NUCLEOTIDE SEQUENCE</scope>
    <source>
        <strain evidence="3">S3N08</strain>
    </source>
</reference>
<comment type="caution">
    <text evidence="3">The sequence shown here is derived from an EMBL/GenBank/DDBJ whole genome shotgun (WGS) entry which is preliminary data.</text>
</comment>
<evidence type="ECO:0000313" key="4">
    <source>
        <dbReference type="Proteomes" id="UP001165962"/>
    </source>
</evidence>
<gene>
    <name evidence="3" type="ORF">G9U52_11940</name>
</gene>
<organism evidence="3 4">
    <name type="scientific">Paenibacillus agricola</name>
    <dbReference type="NCBI Taxonomy" id="2716264"/>
    <lineage>
        <taxon>Bacteria</taxon>
        <taxon>Bacillati</taxon>
        <taxon>Bacillota</taxon>
        <taxon>Bacilli</taxon>
        <taxon>Bacillales</taxon>
        <taxon>Paenibacillaceae</taxon>
        <taxon>Paenibacillus</taxon>
    </lineage>
</organism>
<keyword evidence="1" id="KW-0119">Carbohydrate metabolism</keyword>
<dbReference type="InterPro" id="IPR037171">
    <property type="entry name" value="NagB/RpiA_transferase-like"/>
</dbReference>